<dbReference type="SUPFAM" id="SSF52540">
    <property type="entry name" value="P-loop containing nucleoside triphosphate hydrolases"/>
    <property type="match status" value="1"/>
</dbReference>
<keyword evidence="2" id="KW-1185">Reference proteome</keyword>
<accession>A0A3G8ZPZ1</accession>
<proteinExistence type="predicted"/>
<gene>
    <name evidence="1" type="ORF">EH165_14795</name>
</gene>
<reference evidence="1 2" key="1">
    <citation type="submission" date="2018-11" db="EMBL/GenBank/DDBJ databases">
        <authorList>
            <person name="Da X."/>
        </authorList>
    </citation>
    <scope>NUCLEOTIDE SEQUENCE [LARGE SCALE GENOMIC DNA]</scope>
    <source>
        <strain evidence="1 2">S14-144</strain>
    </source>
</reference>
<name>A0A3G8ZPZ1_9ACTN</name>
<dbReference type="KEGG" id="nak:EH165_14795"/>
<protein>
    <submittedName>
        <fullName evidence="1">Uncharacterized protein</fullName>
    </submittedName>
</protein>
<dbReference type="OrthoDB" id="2531964at2"/>
<sequence>MTRKYKVDEVFGVGVGNSTPAYVDRGNLDSVFKRGLEASRHVSVHGGSKQGKTWLRKRGLKPEESVVVQCTTTSTSVSILEEALAQLGVTAKLGRTQTGSLTGEVGLSSAVKARFSVPFLGQASGEAGATAKATKASESETQEQFFAQTAANLHWVAEAVTRSQKRFVIEDFHYLPEEEQRIFASWMKALGEYGCHLVIIGVWAQSHLLSYFNGDLEGRVDDIHLEWSNEDLHAVLTQGAEALAISFSETLSNALISDAYGNVGLLHRLAHEICILEKVDDAQAGFEIGRNASLTDARRDVAAQMSGRFETFAANFVRGMRRMPEGLVVYLHLLRAFTASDDADLLAKGVDSRDLLKAIQDEGISLRGSDLTQALERVDQLQVKIQISPPVLTYHRAGKRVQLVDRAFLFFRKYGEHTWPWDEPDEIDNDLAGSAPLDLFS</sequence>
<reference evidence="1 2" key="2">
    <citation type="submission" date="2018-12" db="EMBL/GenBank/DDBJ databases">
        <title>Nakamurella antarcticus sp. nov., isolated from Antarctica South Shetland Islands soil.</title>
        <authorList>
            <person name="Peng F."/>
        </authorList>
    </citation>
    <scope>NUCLEOTIDE SEQUENCE [LARGE SCALE GENOMIC DNA]</scope>
    <source>
        <strain evidence="1 2">S14-144</strain>
    </source>
</reference>
<dbReference type="RefSeq" id="WP_124800122.1">
    <property type="nucleotide sequence ID" value="NZ_CP034170.1"/>
</dbReference>
<evidence type="ECO:0000313" key="2">
    <source>
        <dbReference type="Proteomes" id="UP000268084"/>
    </source>
</evidence>
<dbReference type="AlphaFoldDB" id="A0A3G8ZPZ1"/>
<dbReference type="EMBL" id="CP034170">
    <property type="protein sequence ID" value="AZI59218.1"/>
    <property type="molecule type" value="Genomic_DNA"/>
</dbReference>
<dbReference type="Proteomes" id="UP000268084">
    <property type="component" value="Chromosome"/>
</dbReference>
<evidence type="ECO:0000313" key="1">
    <source>
        <dbReference type="EMBL" id="AZI59218.1"/>
    </source>
</evidence>
<organism evidence="1 2">
    <name type="scientific">Nakamurella antarctica</name>
    <dbReference type="NCBI Taxonomy" id="1902245"/>
    <lineage>
        <taxon>Bacteria</taxon>
        <taxon>Bacillati</taxon>
        <taxon>Actinomycetota</taxon>
        <taxon>Actinomycetes</taxon>
        <taxon>Nakamurellales</taxon>
        <taxon>Nakamurellaceae</taxon>
        <taxon>Nakamurella</taxon>
    </lineage>
</organism>
<dbReference type="InterPro" id="IPR027417">
    <property type="entry name" value="P-loop_NTPase"/>
</dbReference>